<evidence type="ECO:0000313" key="2">
    <source>
        <dbReference type="EMBL" id="OPX49795.1"/>
    </source>
</evidence>
<evidence type="ECO:0000256" key="1">
    <source>
        <dbReference type="SAM" id="Phobius"/>
    </source>
</evidence>
<accession>A0A1V4SY84</accession>
<dbReference type="OrthoDB" id="1938546at2"/>
<dbReference type="AlphaFoldDB" id="A0A1V4SY84"/>
<dbReference type="RefSeq" id="WP_143324018.1">
    <property type="nucleotide sequence ID" value="NZ_LTAY01000021.1"/>
</dbReference>
<proteinExistence type="predicted"/>
<evidence type="ECO:0000313" key="3">
    <source>
        <dbReference type="Proteomes" id="UP000191448"/>
    </source>
</evidence>
<protein>
    <submittedName>
        <fullName evidence="2">Uncharacterized protein</fullName>
    </submittedName>
</protein>
<reference evidence="2 3" key="1">
    <citation type="submission" date="2016-02" db="EMBL/GenBank/DDBJ databases">
        <title>Genome sequence of Clostridium thermobutyricum DSM 4928.</title>
        <authorList>
            <person name="Poehlein A."/>
            <person name="Daniel R."/>
        </authorList>
    </citation>
    <scope>NUCLEOTIDE SEQUENCE [LARGE SCALE GENOMIC DNA]</scope>
    <source>
        <strain evidence="2 3">DSM 4928</strain>
    </source>
</reference>
<keyword evidence="1" id="KW-0812">Transmembrane</keyword>
<dbReference type="EMBL" id="LTAY01000021">
    <property type="protein sequence ID" value="OPX49795.1"/>
    <property type="molecule type" value="Genomic_DNA"/>
</dbReference>
<feature type="transmembrane region" description="Helical" evidence="1">
    <location>
        <begin position="82"/>
        <end position="103"/>
    </location>
</feature>
<keyword evidence="1" id="KW-1133">Transmembrane helix</keyword>
<dbReference type="Proteomes" id="UP000191448">
    <property type="component" value="Unassembled WGS sequence"/>
</dbReference>
<feature type="transmembrane region" description="Helical" evidence="1">
    <location>
        <begin position="115"/>
        <end position="134"/>
    </location>
</feature>
<name>A0A1V4SY84_9CLOT</name>
<gene>
    <name evidence="2" type="ORF">CLTHE_05260</name>
</gene>
<keyword evidence="1" id="KW-0472">Membrane</keyword>
<sequence>MFNRLKRNIQKLYSAFLKTYSSTRFLIIIFGVCLILISISVFFDINENEGLITIRTIFSSIIGFLIEISSSKVICNDRTTIIRNYIVGSVSLLIVFILILAIIYDVSPINPSLVLLRNTLFSCIGFLISCSKYCESDR</sequence>
<comment type="caution">
    <text evidence="2">The sequence shown here is derived from an EMBL/GenBank/DDBJ whole genome shotgun (WGS) entry which is preliminary data.</text>
</comment>
<feature type="transmembrane region" description="Helical" evidence="1">
    <location>
        <begin position="21"/>
        <end position="45"/>
    </location>
</feature>
<feature type="transmembrane region" description="Helical" evidence="1">
    <location>
        <begin position="51"/>
        <end position="70"/>
    </location>
</feature>
<organism evidence="2 3">
    <name type="scientific">Clostridium thermobutyricum DSM 4928</name>
    <dbReference type="NCBI Taxonomy" id="1121339"/>
    <lineage>
        <taxon>Bacteria</taxon>
        <taxon>Bacillati</taxon>
        <taxon>Bacillota</taxon>
        <taxon>Clostridia</taxon>
        <taxon>Eubacteriales</taxon>
        <taxon>Clostridiaceae</taxon>
        <taxon>Clostridium</taxon>
    </lineage>
</organism>